<proteinExistence type="predicted"/>
<keyword evidence="2" id="KW-1185">Reference proteome</keyword>
<dbReference type="EMBL" id="CAJVPW010007677">
    <property type="protein sequence ID" value="CAG8583859.1"/>
    <property type="molecule type" value="Genomic_DNA"/>
</dbReference>
<organism evidence="1 2">
    <name type="scientific">Cetraspora pellucida</name>
    <dbReference type="NCBI Taxonomy" id="1433469"/>
    <lineage>
        <taxon>Eukaryota</taxon>
        <taxon>Fungi</taxon>
        <taxon>Fungi incertae sedis</taxon>
        <taxon>Mucoromycota</taxon>
        <taxon>Glomeromycotina</taxon>
        <taxon>Glomeromycetes</taxon>
        <taxon>Diversisporales</taxon>
        <taxon>Gigasporaceae</taxon>
        <taxon>Cetraspora</taxon>
    </lineage>
</organism>
<name>A0ACA9MDT8_9GLOM</name>
<accession>A0ACA9MDT8</accession>
<gene>
    <name evidence="1" type="ORF">SPELUC_LOCUS6476</name>
</gene>
<evidence type="ECO:0000313" key="2">
    <source>
        <dbReference type="Proteomes" id="UP000789366"/>
    </source>
</evidence>
<comment type="caution">
    <text evidence="1">The sequence shown here is derived from an EMBL/GenBank/DDBJ whole genome shotgun (WGS) entry which is preliminary data.</text>
</comment>
<evidence type="ECO:0000313" key="1">
    <source>
        <dbReference type="EMBL" id="CAG8583859.1"/>
    </source>
</evidence>
<protein>
    <submittedName>
        <fullName evidence="1">11065_t:CDS:1</fullName>
    </submittedName>
</protein>
<sequence length="373" mass="42885">MAPELLRGKKYSEQSDIYALGMVIWEIVAKCTTPFKSFDDDPSERISLERILEIIKDDKPYKPDNDDKSSEVKDLFEPQKNEENNQVSGLLDLEIPNTIAKVEEIQATVALGGVAYWAWPKKAVKTETKSTTEQKISQLQQQLNQIKNALNTLNNNITTTETFLQQKRTQQTTPTIQTQISQLETQLSTYKNQKQKLETIIPKIEEQINNLGKNNSAPEQEKIIEELEKEIKEVNEELGKNEKTDKPKDEPKKDDKSPNEDPKPKPKEDTKKEIHDAFYQVSNVVFHVRKEELKISDYEDKLEKAVSETEFNQLKQEILKDVQEIRLGSPGQYKNSTWQRKFMAFTGGFNINSEDDGKKFDNETSILGGTEQK</sequence>
<reference evidence="1" key="1">
    <citation type="submission" date="2021-06" db="EMBL/GenBank/DDBJ databases">
        <authorList>
            <person name="Kallberg Y."/>
            <person name="Tangrot J."/>
            <person name="Rosling A."/>
        </authorList>
    </citation>
    <scope>NUCLEOTIDE SEQUENCE</scope>
    <source>
        <strain evidence="1">28 12/20/2015</strain>
    </source>
</reference>
<dbReference type="Proteomes" id="UP000789366">
    <property type="component" value="Unassembled WGS sequence"/>
</dbReference>